<evidence type="ECO:0000313" key="1">
    <source>
        <dbReference type="EMBL" id="PQV62539.1"/>
    </source>
</evidence>
<protein>
    <submittedName>
        <fullName evidence="1">Uncharacterized protein</fullName>
    </submittedName>
</protein>
<proteinExistence type="predicted"/>
<sequence>MCTDRIPCDDLYLLKTMKIKGSCILLIISLAVCKNCFANENWDMICKLDADIVRGKIKYKRTSLSIDRESRMVANTIYDSSGKFRRELILESNVNKVKQINTVYDGQDWFQIIGNGSASHD</sequence>
<dbReference type="InParanoid" id="A0A2S8SP32"/>
<evidence type="ECO:0000313" key="2">
    <source>
        <dbReference type="Proteomes" id="UP000237684"/>
    </source>
</evidence>
<dbReference type="AlphaFoldDB" id="A0A2S8SP32"/>
<name>A0A2S8SP32_9BACT</name>
<reference evidence="1 2" key="1">
    <citation type="journal article" date="2018" name="Syst. Appl. Microbiol.">
        <title>Abditibacterium utsteinense sp. nov., the first cultivated member of candidate phylum FBP, isolated from ice-free Antarctic soil samples.</title>
        <authorList>
            <person name="Tahon G."/>
            <person name="Tytgat B."/>
            <person name="Lebbe L."/>
            <person name="Carlier A."/>
            <person name="Willems A."/>
        </authorList>
    </citation>
    <scope>NUCLEOTIDE SEQUENCE [LARGE SCALE GENOMIC DNA]</scope>
    <source>
        <strain evidence="1 2">LMG 29911</strain>
    </source>
</reference>
<keyword evidence="2" id="KW-1185">Reference proteome</keyword>
<accession>A0A2S8SP32</accession>
<dbReference type="Proteomes" id="UP000237684">
    <property type="component" value="Unassembled WGS sequence"/>
</dbReference>
<comment type="caution">
    <text evidence="1">The sequence shown here is derived from an EMBL/GenBank/DDBJ whole genome shotgun (WGS) entry which is preliminary data.</text>
</comment>
<organism evidence="1 2">
    <name type="scientific">Abditibacterium utsteinense</name>
    <dbReference type="NCBI Taxonomy" id="1960156"/>
    <lineage>
        <taxon>Bacteria</taxon>
        <taxon>Pseudomonadati</taxon>
        <taxon>Abditibacteriota</taxon>
        <taxon>Abditibacteriia</taxon>
        <taxon>Abditibacteriales</taxon>
        <taxon>Abditibacteriaceae</taxon>
        <taxon>Abditibacterium</taxon>
    </lineage>
</organism>
<dbReference type="EMBL" id="NIGF01000030">
    <property type="protein sequence ID" value="PQV62539.1"/>
    <property type="molecule type" value="Genomic_DNA"/>
</dbReference>
<gene>
    <name evidence="1" type="ORF">B1R32_13026</name>
</gene>